<keyword evidence="2" id="KW-1185">Reference proteome</keyword>
<protein>
    <submittedName>
        <fullName evidence="1">Uncharacterized protein</fullName>
    </submittedName>
</protein>
<dbReference type="EMBL" id="APQI01000004">
    <property type="protein sequence ID" value="ENV99041.1"/>
    <property type="molecule type" value="Genomic_DNA"/>
</dbReference>
<evidence type="ECO:0000313" key="2">
    <source>
        <dbReference type="Proteomes" id="UP000013024"/>
    </source>
</evidence>
<gene>
    <name evidence="1" type="ORF">F936_02124</name>
</gene>
<accession>A0ABP2UF79</accession>
<dbReference type="Proteomes" id="UP000013024">
    <property type="component" value="Unassembled WGS sequence"/>
</dbReference>
<comment type="caution">
    <text evidence="1">The sequence shown here is derived from an EMBL/GenBank/DDBJ whole genome shotgun (WGS) entry which is preliminary data.</text>
</comment>
<evidence type="ECO:0000313" key="1">
    <source>
        <dbReference type="EMBL" id="ENV99041.1"/>
    </source>
</evidence>
<sequence length="307" mass="35482">MGNIMNFKKFEEKFVQNQNTEELIQASWSQVRFTPDLVTNEQLAIGVLINFDGIVHTKFIEDFSRVECAYGSEIVGYIKSCIELFEDFLHSNYESSFSSQLILEKRGLIQGESINNLLDELLERAAPLSLPHSNRSKYKKQFHTIKTVKFHSEVKSYIKQKIGEIYKEIFTENETVLVGDPSIGYRRLPVAINIEKNNKIGDLFSTVYATPETIEINCLKALENLRTVKKYTKNNSDFRLFMLSPDDYNLDLMSRSEKAKRQDIIGNFKWGLRSEGIDLIEEQSINKVSEELIDWSGIDNQHNLEEV</sequence>
<proteinExistence type="predicted"/>
<name>A0ABP2UF79_ACICA</name>
<organism evidence="1 2">
    <name type="scientific">Acinetobacter calcoaceticus DSM 30006 = CIP 81.8</name>
    <dbReference type="NCBI Taxonomy" id="981331"/>
    <lineage>
        <taxon>Bacteria</taxon>
        <taxon>Pseudomonadati</taxon>
        <taxon>Pseudomonadota</taxon>
        <taxon>Gammaproteobacteria</taxon>
        <taxon>Moraxellales</taxon>
        <taxon>Moraxellaceae</taxon>
        <taxon>Acinetobacter</taxon>
        <taxon>Acinetobacter calcoaceticus/baumannii complex</taxon>
    </lineage>
</organism>
<reference evidence="1 2" key="1">
    <citation type="submission" date="2013-02" db="EMBL/GenBank/DDBJ databases">
        <title>The Genome Sequence of Acinetobacter calcoaceticus CIP 81.8.</title>
        <authorList>
            <consortium name="The Broad Institute Genome Sequencing Platform"/>
            <consortium name="The Broad Institute Genome Sequencing Center for Infectious Disease"/>
            <person name="Cerqueira G."/>
            <person name="Feldgarden M."/>
            <person name="Courvalin P."/>
            <person name="Perichon B."/>
            <person name="Grillot-Courvalin C."/>
            <person name="Clermont D."/>
            <person name="Rocha E."/>
            <person name="Yoon E.-J."/>
            <person name="Nemec A."/>
            <person name="Walker B."/>
            <person name="Young S.K."/>
            <person name="Zeng Q."/>
            <person name="Gargeya S."/>
            <person name="Fitzgerald M."/>
            <person name="Haas B."/>
            <person name="Abouelleil A."/>
            <person name="Alvarado L."/>
            <person name="Arachchi H.M."/>
            <person name="Berlin A.M."/>
            <person name="Chapman S.B."/>
            <person name="Dewar J."/>
            <person name="Goldberg J."/>
            <person name="Griggs A."/>
            <person name="Gujja S."/>
            <person name="Hansen M."/>
            <person name="Howarth C."/>
            <person name="Imamovic A."/>
            <person name="Larimer J."/>
            <person name="McCowan C."/>
            <person name="Murphy C."/>
            <person name="Neiman D."/>
            <person name="Pearson M."/>
            <person name="Priest M."/>
            <person name="Roberts A."/>
            <person name="Saif S."/>
            <person name="Shea T."/>
            <person name="Sisk P."/>
            <person name="Sykes S."/>
            <person name="Wortman J."/>
            <person name="Nusbaum C."/>
            <person name="Birren B."/>
        </authorList>
    </citation>
    <scope>NUCLEOTIDE SEQUENCE [LARGE SCALE GENOMIC DNA]</scope>
    <source>
        <strain evidence="1 2">CIP 81.8</strain>
    </source>
</reference>